<comment type="caution">
    <text evidence="1">The sequence shown here is derived from an EMBL/GenBank/DDBJ whole genome shotgun (WGS) entry which is preliminary data.</text>
</comment>
<proteinExistence type="predicted"/>
<dbReference type="Gene3D" id="3.40.50.150">
    <property type="entry name" value="Vaccinia Virus protein VP39"/>
    <property type="match status" value="1"/>
</dbReference>
<evidence type="ECO:0008006" key="3">
    <source>
        <dbReference type="Google" id="ProtNLM"/>
    </source>
</evidence>
<dbReference type="OrthoDB" id="7273451at2"/>
<protein>
    <recommendedName>
        <fullName evidence="3">Methyltransferase domain-containing protein</fullName>
    </recommendedName>
</protein>
<reference evidence="1 2" key="1">
    <citation type="submission" date="2019-07" db="EMBL/GenBank/DDBJ databases">
        <title>Whole genome shotgun sequence of Microvirga aerophila NBRC 106136.</title>
        <authorList>
            <person name="Hosoyama A."/>
            <person name="Uohara A."/>
            <person name="Ohji S."/>
            <person name="Ichikawa N."/>
        </authorList>
    </citation>
    <scope>NUCLEOTIDE SEQUENCE [LARGE SCALE GENOMIC DNA]</scope>
    <source>
        <strain evidence="1 2">NBRC 106136</strain>
    </source>
</reference>
<evidence type="ECO:0000313" key="1">
    <source>
        <dbReference type="EMBL" id="GEO14982.1"/>
    </source>
</evidence>
<keyword evidence="2" id="KW-1185">Reference proteome</keyword>
<dbReference type="SUPFAM" id="SSF53335">
    <property type="entry name" value="S-adenosyl-L-methionine-dependent methyltransferases"/>
    <property type="match status" value="1"/>
</dbReference>
<sequence length="279" mass="30953">MSHFDPQWLSLREPVDHRSRARGPQDACAHHFGARERITVLDLGSGTGSNLRASWLHLPTRQDWRLVDHDPIVLETAHRTLSAWAGASWWDAERLSFERRGKALTVSFERADLRTEAERLVASRPDLVTAAAFFDLVSFAWIDRLTHALADARLPLYAVLTYDGNARWKPGHPADAQVNAAFNEHQTRDKGFGPAAGTMAARHLSLALRAQGYAVDIGSSSWLVTEEDNSLIQALADGIEQAVGETGLVPADILTAWREAHKHPVRCEIGHVDLFARPL</sequence>
<accession>A0A512BST3</accession>
<gene>
    <name evidence="1" type="ORF">MAE02_26780</name>
</gene>
<dbReference type="Proteomes" id="UP000321085">
    <property type="component" value="Unassembled WGS sequence"/>
</dbReference>
<dbReference type="RefSeq" id="WP_114188261.1">
    <property type="nucleotide sequence ID" value="NZ_BJYU01000033.1"/>
</dbReference>
<organism evidence="1 2">
    <name type="scientific">Microvirga aerophila</name>
    <dbReference type="NCBI Taxonomy" id="670291"/>
    <lineage>
        <taxon>Bacteria</taxon>
        <taxon>Pseudomonadati</taxon>
        <taxon>Pseudomonadota</taxon>
        <taxon>Alphaproteobacteria</taxon>
        <taxon>Hyphomicrobiales</taxon>
        <taxon>Methylobacteriaceae</taxon>
        <taxon>Microvirga</taxon>
    </lineage>
</organism>
<dbReference type="InterPro" id="IPR029063">
    <property type="entry name" value="SAM-dependent_MTases_sf"/>
</dbReference>
<evidence type="ECO:0000313" key="2">
    <source>
        <dbReference type="Proteomes" id="UP000321085"/>
    </source>
</evidence>
<name>A0A512BST3_9HYPH</name>
<dbReference type="EMBL" id="BJYU01000033">
    <property type="protein sequence ID" value="GEO14982.1"/>
    <property type="molecule type" value="Genomic_DNA"/>
</dbReference>
<dbReference type="AlphaFoldDB" id="A0A512BST3"/>